<dbReference type="InterPro" id="IPR012341">
    <property type="entry name" value="6hp_glycosidase-like_sf"/>
</dbReference>
<dbReference type="Proteomes" id="UP000236723">
    <property type="component" value="Unassembled WGS sequence"/>
</dbReference>
<name>A0A1H6BFM7_9ACTN</name>
<dbReference type="OrthoDB" id="9781878at2"/>
<gene>
    <name evidence="5" type="ORF">SAMN04489712_10778</name>
</gene>
<sequence>MSPRLTGDETALWRAAAQVLDDNWTGCGTVPSPGLYPHQWSWDSAFISMGLARHRRDRAERELLSVFRGQWSDGLLPHIVFNSHVARHAYFPGPDLWRSRTIPGAPRDLDTSGLTQPPLHALAALRLHEFSADAERSRDFLARIYPPLAAQHGYLARHRDLGGAGLAAICHPWESGLDNSPVWDRPLAALDLPPLAYAPDRTRRNLPIGLVGEEHDRYVRLVVLLREARYHPGHLRDDHPFAAEDPLFNAVYLASAHALAEIAEITGHDPLPHRERAQRIHRALLDRLWDRESGCFRALDLRTGRLIPVVTAGAFGPLLDPDLPGPALRALVELLLSARFAGAAGYPVPTCDIQSACFDRGDYWRGPTWINTNWLLWLGATGHGLTVVADLLYGSTLRLVRQSGFREYFDPFDGTGRGSHDYSWSASLVLDLLGARHAHRAA</sequence>
<dbReference type="RefSeq" id="WP_103938925.1">
    <property type="nucleotide sequence ID" value="NZ_FNVO01000007.1"/>
</dbReference>
<reference evidence="6" key="1">
    <citation type="submission" date="2016-10" db="EMBL/GenBank/DDBJ databases">
        <authorList>
            <person name="Varghese N."/>
            <person name="Submissions S."/>
        </authorList>
    </citation>
    <scope>NUCLEOTIDE SEQUENCE [LARGE SCALE GENOMIC DNA]</scope>
    <source>
        <strain evidence="6">DSM 43163</strain>
    </source>
</reference>
<accession>A0A1H6BFM7</accession>
<dbReference type="GO" id="GO:0006487">
    <property type="term" value="P:protein N-linked glycosylation"/>
    <property type="evidence" value="ECO:0007669"/>
    <property type="project" value="TreeGrafter"/>
</dbReference>
<comment type="similarity">
    <text evidence="1">Belongs to the glycosyl hydrolase 63 family.</text>
</comment>
<dbReference type="InterPro" id="IPR008928">
    <property type="entry name" value="6-hairpin_glycosidase_sf"/>
</dbReference>
<evidence type="ECO:0000256" key="2">
    <source>
        <dbReference type="ARBA" id="ARBA00022801"/>
    </source>
</evidence>
<dbReference type="GO" id="GO:0004573">
    <property type="term" value="F:Glc3Man9GlcNAc2 oligosaccharide glucosidase activity"/>
    <property type="evidence" value="ECO:0007669"/>
    <property type="project" value="InterPro"/>
</dbReference>
<dbReference type="Pfam" id="PF22422">
    <property type="entry name" value="MGH1-like_GH"/>
    <property type="match status" value="1"/>
</dbReference>
<keyword evidence="2" id="KW-0378">Hydrolase</keyword>
<feature type="domain" description="Mannosylglycerate hydrolase MGH1-like glycoside hydrolase" evidence="4">
    <location>
        <begin position="36"/>
        <end position="425"/>
    </location>
</feature>
<evidence type="ECO:0000259" key="4">
    <source>
        <dbReference type="Pfam" id="PF22422"/>
    </source>
</evidence>
<evidence type="ECO:0000256" key="3">
    <source>
        <dbReference type="ARBA" id="ARBA00023295"/>
    </source>
</evidence>
<dbReference type="AlphaFoldDB" id="A0A1H6BFM7"/>
<organism evidence="5 6">
    <name type="scientific">Thermomonospora echinospora</name>
    <dbReference type="NCBI Taxonomy" id="1992"/>
    <lineage>
        <taxon>Bacteria</taxon>
        <taxon>Bacillati</taxon>
        <taxon>Actinomycetota</taxon>
        <taxon>Actinomycetes</taxon>
        <taxon>Streptosporangiales</taxon>
        <taxon>Thermomonosporaceae</taxon>
        <taxon>Thermomonospora</taxon>
    </lineage>
</organism>
<evidence type="ECO:0000313" key="5">
    <source>
        <dbReference type="EMBL" id="SEG59581.1"/>
    </source>
</evidence>
<protein>
    <recommendedName>
        <fullName evidence="4">Mannosylglycerate hydrolase MGH1-like glycoside hydrolase domain-containing protein</fullName>
    </recommendedName>
</protein>
<dbReference type="EMBL" id="FNVO01000007">
    <property type="protein sequence ID" value="SEG59581.1"/>
    <property type="molecule type" value="Genomic_DNA"/>
</dbReference>
<proteinExistence type="inferred from homology"/>
<dbReference type="PANTHER" id="PTHR10412">
    <property type="entry name" value="MANNOSYL-OLIGOSACCHARIDE GLUCOSIDASE"/>
    <property type="match status" value="1"/>
</dbReference>
<dbReference type="PANTHER" id="PTHR10412:SF11">
    <property type="entry name" value="MANNOSYL-OLIGOSACCHARIDE GLUCOSIDASE"/>
    <property type="match status" value="1"/>
</dbReference>
<keyword evidence="3" id="KW-0326">Glycosidase</keyword>
<dbReference type="SUPFAM" id="SSF48208">
    <property type="entry name" value="Six-hairpin glycosidases"/>
    <property type="match status" value="1"/>
</dbReference>
<keyword evidence="6" id="KW-1185">Reference proteome</keyword>
<evidence type="ECO:0000256" key="1">
    <source>
        <dbReference type="ARBA" id="ARBA00010833"/>
    </source>
</evidence>
<evidence type="ECO:0000313" key="6">
    <source>
        <dbReference type="Proteomes" id="UP000236723"/>
    </source>
</evidence>
<dbReference type="GO" id="GO:0009311">
    <property type="term" value="P:oligosaccharide metabolic process"/>
    <property type="evidence" value="ECO:0007669"/>
    <property type="project" value="InterPro"/>
</dbReference>
<dbReference type="Gene3D" id="1.50.10.10">
    <property type="match status" value="1"/>
</dbReference>
<dbReference type="InterPro" id="IPR054491">
    <property type="entry name" value="MGH1-like_GH"/>
</dbReference>
<dbReference type="InterPro" id="IPR004888">
    <property type="entry name" value="Glycoside_hydrolase_63"/>
</dbReference>